<protein>
    <submittedName>
        <fullName evidence="1">Uncharacterized protein</fullName>
    </submittedName>
</protein>
<accession>A0A8S5QY99</accession>
<name>A0A8S5QY99_9CAUD</name>
<evidence type="ECO:0000313" key="1">
    <source>
        <dbReference type="EMBL" id="DAE23644.1"/>
    </source>
</evidence>
<organism evidence="1">
    <name type="scientific">Siphoviridae sp. ctr592</name>
    <dbReference type="NCBI Taxonomy" id="2826474"/>
    <lineage>
        <taxon>Viruses</taxon>
        <taxon>Duplodnaviria</taxon>
        <taxon>Heunggongvirae</taxon>
        <taxon>Uroviricota</taxon>
        <taxon>Caudoviricetes</taxon>
    </lineage>
</organism>
<dbReference type="EMBL" id="BK015757">
    <property type="protein sequence ID" value="DAE23644.1"/>
    <property type="molecule type" value="Genomic_DNA"/>
</dbReference>
<sequence>MRFTDENNNISVKDIRIKGDKASGQPITKLAMYENIADTPAEFAKVIRSAQEMLDGIAFTPKQAETVKSVVQSRAAEAVQKAVDAILRELDEQGYKEAKEAIERFVGAEH</sequence>
<reference evidence="1" key="1">
    <citation type="journal article" date="2021" name="Proc. Natl. Acad. Sci. U.S.A.">
        <title>A Catalog of Tens of Thousands of Viruses from Human Metagenomes Reveals Hidden Associations with Chronic Diseases.</title>
        <authorList>
            <person name="Tisza M.J."/>
            <person name="Buck C.B."/>
        </authorList>
    </citation>
    <scope>NUCLEOTIDE SEQUENCE</scope>
    <source>
        <strain evidence="1">Ctr592</strain>
    </source>
</reference>
<proteinExistence type="predicted"/>